<organism evidence="2 3">
    <name type="scientific">Belliella marina</name>
    <dbReference type="NCBI Taxonomy" id="1644146"/>
    <lineage>
        <taxon>Bacteria</taxon>
        <taxon>Pseudomonadati</taxon>
        <taxon>Bacteroidota</taxon>
        <taxon>Cytophagia</taxon>
        <taxon>Cytophagales</taxon>
        <taxon>Cyclobacteriaceae</taxon>
        <taxon>Belliella</taxon>
    </lineage>
</organism>
<dbReference type="InterPro" id="IPR008894">
    <property type="entry name" value="QdtA_cupin_dom"/>
</dbReference>
<proteinExistence type="predicted"/>
<sequence length="134" mass="15367">MNYFPKPEIIVLNGVVNETGQLHFFEKSDDFPFEIKRSFWITGVPKGEKRGVHAHKRETQLLIALKGEVEVRLEDRSGNTYSFVLDQPNHALVLPALYWSEVIFGNDAILLVLSDHGFSESDYIRNKEEFDALS</sequence>
<keyword evidence="3" id="KW-1185">Reference proteome</keyword>
<evidence type="ECO:0000313" key="2">
    <source>
        <dbReference type="EMBL" id="MFD2037658.1"/>
    </source>
</evidence>
<protein>
    <submittedName>
        <fullName evidence="2">Sugar 3,4-ketoisomerase</fullName>
    </submittedName>
</protein>
<dbReference type="RefSeq" id="WP_376889715.1">
    <property type="nucleotide sequence ID" value="NZ_JBHUHR010000051.1"/>
</dbReference>
<gene>
    <name evidence="2" type="ORF">ACFSKL_22880</name>
</gene>
<dbReference type="CDD" id="cd20292">
    <property type="entry name" value="cupin_QdtA-like"/>
    <property type="match status" value="1"/>
</dbReference>
<dbReference type="Gene3D" id="2.60.120.10">
    <property type="entry name" value="Jelly Rolls"/>
    <property type="match status" value="1"/>
</dbReference>
<dbReference type="InterPro" id="IPR011051">
    <property type="entry name" value="RmlC_Cupin_sf"/>
</dbReference>
<dbReference type="EMBL" id="JBHUHR010000051">
    <property type="protein sequence ID" value="MFD2037658.1"/>
    <property type="molecule type" value="Genomic_DNA"/>
</dbReference>
<evidence type="ECO:0000259" key="1">
    <source>
        <dbReference type="Pfam" id="PF05523"/>
    </source>
</evidence>
<name>A0ABW4VU02_9BACT</name>
<evidence type="ECO:0000313" key="3">
    <source>
        <dbReference type="Proteomes" id="UP001597361"/>
    </source>
</evidence>
<dbReference type="InterPro" id="IPR014710">
    <property type="entry name" value="RmlC-like_jellyroll"/>
</dbReference>
<reference evidence="3" key="1">
    <citation type="journal article" date="2019" name="Int. J. Syst. Evol. Microbiol.">
        <title>The Global Catalogue of Microorganisms (GCM) 10K type strain sequencing project: providing services to taxonomists for standard genome sequencing and annotation.</title>
        <authorList>
            <consortium name="The Broad Institute Genomics Platform"/>
            <consortium name="The Broad Institute Genome Sequencing Center for Infectious Disease"/>
            <person name="Wu L."/>
            <person name="Ma J."/>
        </authorList>
    </citation>
    <scope>NUCLEOTIDE SEQUENCE [LARGE SCALE GENOMIC DNA]</scope>
    <source>
        <strain evidence="3">CGMCC 1.15180</strain>
    </source>
</reference>
<feature type="domain" description="Sugar 3,4-ketoisomerase QdtA cupin" evidence="1">
    <location>
        <begin position="8"/>
        <end position="132"/>
    </location>
</feature>
<dbReference type="Pfam" id="PF05523">
    <property type="entry name" value="FdtA"/>
    <property type="match status" value="1"/>
</dbReference>
<accession>A0ABW4VU02</accession>
<dbReference type="SUPFAM" id="SSF51182">
    <property type="entry name" value="RmlC-like cupins"/>
    <property type="match status" value="1"/>
</dbReference>
<comment type="caution">
    <text evidence="2">The sequence shown here is derived from an EMBL/GenBank/DDBJ whole genome shotgun (WGS) entry which is preliminary data.</text>
</comment>
<dbReference type="Proteomes" id="UP001597361">
    <property type="component" value="Unassembled WGS sequence"/>
</dbReference>